<reference evidence="1" key="1">
    <citation type="journal article" date="2014" name="Front. Microbiol.">
        <title>High frequency of phylogenetically diverse reductive dehalogenase-homologous genes in deep subseafloor sedimentary metagenomes.</title>
        <authorList>
            <person name="Kawai M."/>
            <person name="Futagami T."/>
            <person name="Toyoda A."/>
            <person name="Takaki Y."/>
            <person name="Nishi S."/>
            <person name="Hori S."/>
            <person name="Arai W."/>
            <person name="Tsubouchi T."/>
            <person name="Morono Y."/>
            <person name="Uchiyama I."/>
            <person name="Ito T."/>
            <person name="Fujiyama A."/>
            <person name="Inagaki F."/>
            <person name="Takami H."/>
        </authorList>
    </citation>
    <scope>NUCLEOTIDE SEQUENCE</scope>
    <source>
        <strain evidence="1">Expedition CK06-06</strain>
    </source>
</reference>
<evidence type="ECO:0000313" key="1">
    <source>
        <dbReference type="EMBL" id="GAG24240.1"/>
    </source>
</evidence>
<sequence length="62" mass="6896">MRATGTAGDYSRPSVENPLEVTCDPRYAPHSVLYDGEFIYLADQDHGFVILEYGGSVKDNEQ</sequence>
<proteinExistence type="predicted"/>
<gene>
    <name evidence="1" type="ORF">S01H1_47781</name>
</gene>
<organism evidence="1">
    <name type="scientific">marine sediment metagenome</name>
    <dbReference type="NCBI Taxonomy" id="412755"/>
    <lineage>
        <taxon>unclassified sequences</taxon>
        <taxon>metagenomes</taxon>
        <taxon>ecological metagenomes</taxon>
    </lineage>
</organism>
<name>X0W117_9ZZZZ</name>
<dbReference type="AlphaFoldDB" id="X0W117"/>
<dbReference type="EMBL" id="BARS01030645">
    <property type="protein sequence ID" value="GAG24240.1"/>
    <property type="molecule type" value="Genomic_DNA"/>
</dbReference>
<protein>
    <submittedName>
        <fullName evidence="1">Uncharacterized protein</fullName>
    </submittedName>
</protein>
<comment type="caution">
    <text evidence="1">The sequence shown here is derived from an EMBL/GenBank/DDBJ whole genome shotgun (WGS) entry which is preliminary data.</text>
</comment>
<accession>X0W117</accession>